<evidence type="ECO:0000256" key="1">
    <source>
        <dbReference type="SAM" id="MobiDB-lite"/>
    </source>
</evidence>
<proteinExistence type="predicted"/>
<gene>
    <name evidence="3" type="ORF">TDIB3V08_LOCUS7594</name>
</gene>
<sequence length="452" mass="50820">MEYRKKLTTKYFIPCLKDRKVENVPVCKKLFINNLSVSRDRVQLLCKRLLQTGDATAEQRGGDRKSKIYSERKQAVKTCIESIQGSNQAAPAVYHRLTSTDLSSYHTVKLVADGCGGQNKNKIMIGMLRKFLSQDAPSSAKEIKVIFPVVGHSFIPPDRIFGHIKSEVKKHSTLLTDKDYINIIGSHATIIRLRKDCPVLEWKEAVSLVVKEPAVVRTGVITIEEESQQSQPAGIVSSDVTNVTHHHNNNNSNTKLEQSAELCEWTDNEKLAVAKLRVSGEAQDFALSHRECREATTYEALKQELVKHFKRKNTTSDTKVRPRGRPRKTPLVPEDASKSHGGPSSGSRFDASQPRPVTMENQHARRKEVTNPPTSSEHLSHWYNLRKRKANLLLPSVEGRTPASSRIEDHVDHEVRGVGYIAILGRMTHFNDNYKVWAVGSTAAMDRTTDFN</sequence>
<dbReference type="InterPro" id="IPR057191">
    <property type="entry name" value="DUF7869"/>
</dbReference>
<name>A0A7R8VNV5_TIMDO</name>
<organism evidence="3">
    <name type="scientific">Timema douglasi</name>
    <name type="common">Walking stick</name>
    <dbReference type="NCBI Taxonomy" id="61478"/>
    <lineage>
        <taxon>Eukaryota</taxon>
        <taxon>Metazoa</taxon>
        <taxon>Ecdysozoa</taxon>
        <taxon>Arthropoda</taxon>
        <taxon>Hexapoda</taxon>
        <taxon>Insecta</taxon>
        <taxon>Pterygota</taxon>
        <taxon>Neoptera</taxon>
        <taxon>Polyneoptera</taxon>
        <taxon>Phasmatodea</taxon>
        <taxon>Timematodea</taxon>
        <taxon>Timematoidea</taxon>
        <taxon>Timematidae</taxon>
        <taxon>Timema</taxon>
    </lineage>
</organism>
<evidence type="ECO:0000313" key="3">
    <source>
        <dbReference type="EMBL" id="CAD7201393.1"/>
    </source>
</evidence>
<dbReference type="EMBL" id="OA568322">
    <property type="protein sequence ID" value="CAD7201393.1"/>
    <property type="molecule type" value="Genomic_DNA"/>
</dbReference>
<dbReference type="AlphaFoldDB" id="A0A7R8VNV5"/>
<feature type="domain" description="DUF7869" evidence="2">
    <location>
        <begin position="106"/>
        <end position="184"/>
    </location>
</feature>
<dbReference type="PANTHER" id="PTHR34415:SF1">
    <property type="entry name" value="INTEGRASE CATALYTIC DOMAIN-CONTAINING PROTEIN"/>
    <property type="match status" value="1"/>
</dbReference>
<evidence type="ECO:0000259" key="2">
    <source>
        <dbReference type="Pfam" id="PF25273"/>
    </source>
</evidence>
<protein>
    <recommendedName>
        <fullName evidence="2">DUF7869 domain-containing protein</fullName>
    </recommendedName>
</protein>
<dbReference type="PANTHER" id="PTHR34415">
    <property type="entry name" value="INTEGRASE CATALYTIC DOMAIN-CONTAINING PROTEIN"/>
    <property type="match status" value="1"/>
</dbReference>
<feature type="region of interest" description="Disordered" evidence="1">
    <location>
        <begin position="309"/>
        <end position="378"/>
    </location>
</feature>
<reference evidence="3" key="1">
    <citation type="submission" date="2020-11" db="EMBL/GenBank/DDBJ databases">
        <authorList>
            <person name="Tran Van P."/>
        </authorList>
    </citation>
    <scope>NUCLEOTIDE SEQUENCE</scope>
</reference>
<dbReference type="Pfam" id="PF25273">
    <property type="entry name" value="DUF7869"/>
    <property type="match status" value="1"/>
</dbReference>
<accession>A0A7R8VNV5</accession>